<dbReference type="SMART" id="SM00365">
    <property type="entry name" value="LRR_SD22"/>
    <property type="match status" value="3"/>
</dbReference>
<keyword evidence="5" id="KW-0732">Signal</keyword>
<evidence type="ECO:0000259" key="6">
    <source>
        <dbReference type="PROSITE" id="PS50104"/>
    </source>
</evidence>
<feature type="chain" id="PRO_5035866555" description="TIR domain-containing protein" evidence="5">
    <location>
        <begin position="24"/>
        <end position="1232"/>
    </location>
</feature>
<evidence type="ECO:0000256" key="5">
    <source>
        <dbReference type="SAM" id="SignalP"/>
    </source>
</evidence>
<organism evidence="7 8">
    <name type="scientific">Caenorhabditis auriculariae</name>
    <dbReference type="NCBI Taxonomy" id="2777116"/>
    <lineage>
        <taxon>Eukaryota</taxon>
        <taxon>Metazoa</taxon>
        <taxon>Ecdysozoa</taxon>
        <taxon>Nematoda</taxon>
        <taxon>Chromadorea</taxon>
        <taxon>Rhabditida</taxon>
        <taxon>Rhabditina</taxon>
        <taxon>Rhabditomorpha</taxon>
        <taxon>Rhabditoidea</taxon>
        <taxon>Rhabditidae</taxon>
        <taxon>Peloderinae</taxon>
        <taxon>Caenorhabditis</taxon>
    </lineage>
</organism>
<feature type="domain" description="TIR" evidence="6">
    <location>
        <begin position="1067"/>
        <end position="1204"/>
    </location>
</feature>
<dbReference type="GO" id="GO:0007165">
    <property type="term" value="P:signal transduction"/>
    <property type="evidence" value="ECO:0007669"/>
    <property type="project" value="InterPro"/>
</dbReference>
<keyword evidence="4" id="KW-0812">Transmembrane</keyword>
<dbReference type="AlphaFoldDB" id="A0A8S1HR43"/>
<dbReference type="Pfam" id="PF13676">
    <property type="entry name" value="TIR_2"/>
    <property type="match status" value="1"/>
</dbReference>
<keyword evidence="4" id="KW-1133">Transmembrane helix</keyword>
<protein>
    <recommendedName>
        <fullName evidence="6">TIR domain-containing protein</fullName>
    </recommendedName>
</protein>
<keyword evidence="4" id="KW-0472">Membrane</keyword>
<dbReference type="Gene3D" id="3.80.10.10">
    <property type="entry name" value="Ribonuclease Inhibitor"/>
    <property type="match status" value="5"/>
</dbReference>
<dbReference type="SMART" id="SM00255">
    <property type="entry name" value="TIR"/>
    <property type="match status" value="1"/>
</dbReference>
<name>A0A8S1HR43_9PELO</name>
<dbReference type="InterPro" id="IPR003591">
    <property type="entry name" value="Leu-rich_rpt_typical-subtyp"/>
</dbReference>
<dbReference type="PROSITE" id="PS50104">
    <property type="entry name" value="TIR"/>
    <property type="match status" value="1"/>
</dbReference>
<dbReference type="PANTHER" id="PTHR24366:SF96">
    <property type="entry name" value="LEUCINE RICH REPEAT CONTAINING 53"/>
    <property type="match status" value="1"/>
</dbReference>
<keyword evidence="2" id="KW-0433">Leucine-rich repeat</keyword>
<dbReference type="SUPFAM" id="SSF52047">
    <property type="entry name" value="RNI-like"/>
    <property type="match status" value="1"/>
</dbReference>
<dbReference type="EMBL" id="CAJGYM010000157">
    <property type="protein sequence ID" value="CAD6199148.1"/>
    <property type="molecule type" value="Genomic_DNA"/>
</dbReference>
<feature type="transmembrane region" description="Helical" evidence="4">
    <location>
        <begin position="1010"/>
        <end position="1034"/>
    </location>
</feature>
<comment type="similarity">
    <text evidence="1">Belongs to the Toll-like receptor family.</text>
</comment>
<accession>A0A8S1HR43</accession>
<dbReference type="SMART" id="SM00364">
    <property type="entry name" value="LRR_BAC"/>
    <property type="match status" value="8"/>
</dbReference>
<evidence type="ECO:0000313" key="7">
    <source>
        <dbReference type="EMBL" id="CAD6199148.1"/>
    </source>
</evidence>
<evidence type="ECO:0000256" key="3">
    <source>
        <dbReference type="ARBA" id="ARBA00022737"/>
    </source>
</evidence>
<dbReference type="FunFam" id="3.80.10.10:FF:001164">
    <property type="entry name" value="GH01279p"/>
    <property type="match status" value="1"/>
</dbReference>
<sequence length="1232" mass="135538">MRSRKSWAILALFSTFFAGPSAGRPADCPNNCDCVPDPVIPTAELLICHYAQSHPPTLPLSTVYASHKNLRSLFITCDDDVGLPEFLLKGLASLHHLKIEKCPLSHFAAKFFEDLPNVRWIEMDNMSPSGKLLELTEDVLLPLARLEKFALTGNKGLILPPRMLCTLSHLQVLNVSSNELTSLPRDPNCIAQQLIIIDASFNKLEAVDDFIAGAPAVRQLSLAHNSIEFLALGDSTPFMQQLDVEANKILGVVNKLPETLVHVNLARNKLADIPEAVYELAHLISLNVSGNTISGQNASAFETPELESLDASHNQLASLPTEWLKNTEASIVHLRLHDNNIEAIPPRSFANATSLQTLDVSSNRIHVLQDESLSGASRLNSLALKNNSLEVVEPMALAELQLESLDLSRNSFTEVPAAVGRLAKVKRVDLSRNKISKLYQFVLNKLNNLHSIDLSHNELQSIGPFVFSDSAELTSLDLANNHISLLFKDAFAKCPKLRKLSLKYNRLKSLDDGLAQAAGVKRLDLSNNELSVLQWSTLPPNVEHLIADENNIALLGAVSGSKLKTVSLVGNVIAQLSADQLPNSIESLDLTANQIRHIAKGTFAAKSSLRRVALESNKLTAIEATSLRVNEAVHPLRVTLAKNPLQCSCEMTWIVGAAVGNVPDKLVRVVVEDRANATCRHSVDDRVLKLDELSKNDMLCPYAQVCEPECVCCQYGNCDCKSICPAACRCFRDATFAINIVRCDANHTETPRREFVVSEVPVYATDIVLSGVALPQLRTHAFIGRLRLQNLRINGTGLRSIQPKAFHTLPALKTLDLSDNALSSLSGDEFMKTTDVVQLFLNGNRLSSLSRGIFEKMPSLQFITLHNNSFEDVPEVLSQVASLRSISLAGNPLRCDCYTNANAEEGVAGDSQPFARMGRRSLETSSSSHNAAAWMHAHRALVHDAALVECVENVTRAFRDNDTTVLSAYPPNRDHDVFVMSMDEFLRDYNVSICVPFSSGFFGQDPQNSVLFIVFILACAFLVCAVGLLGLSMARKTHNAISQRRYKTSSLNCSTTAGSSPLPLPLISYHAFVSYSKKDEKMVVDELCRPLEDEDYQLCLLHRDGPAYNSMVHSISDELIAQMDSSQCLIIVLTRNFLENEWRTLQIKTSHQLFAKNRSKRLIAVLGEGVDANLIDDELGQILRKNTCIGMRDHLFWTLLQSALPARIPPPPGSDTSQVYSDVYGIVPSAMV</sequence>
<dbReference type="InterPro" id="IPR001611">
    <property type="entry name" value="Leu-rich_rpt"/>
</dbReference>
<dbReference type="SUPFAM" id="SSF52200">
    <property type="entry name" value="Toll/Interleukin receptor TIR domain"/>
    <property type="match status" value="1"/>
</dbReference>
<dbReference type="Pfam" id="PF13855">
    <property type="entry name" value="LRR_8"/>
    <property type="match status" value="4"/>
</dbReference>
<evidence type="ECO:0000256" key="1">
    <source>
        <dbReference type="ARBA" id="ARBA00009634"/>
    </source>
</evidence>
<dbReference type="SUPFAM" id="SSF52058">
    <property type="entry name" value="L domain-like"/>
    <property type="match status" value="2"/>
</dbReference>
<dbReference type="PANTHER" id="PTHR24366">
    <property type="entry name" value="IG(IMMUNOGLOBULIN) AND LRR(LEUCINE RICH REPEAT) DOMAINS"/>
    <property type="match status" value="1"/>
</dbReference>
<gene>
    <name evidence="7" type="ORF">CAUJ_LOCUS15052</name>
</gene>
<reference evidence="7" key="1">
    <citation type="submission" date="2020-10" db="EMBL/GenBank/DDBJ databases">
        <authorList>
            <person name="Kikuchi T."/>
        </authorList>
    </citation>
    <scope>NUCLEOTIDE SEQUENCE</scope>
    <source>
        <strain evidence="7">NKZ352</strain>
    </source>
</reference>
<dbReference type="PROSITE" id="PS51450">
    <property type="entry name" value="LRR"/>
    <property type="match status" value="4"/>
</dbReference>
<comment type="caution">
    <text evidence="7">The sequence shown here is derived from an EMBL/GenBank/DDBJ whole genome shotgun (WGS) entry which is preliminary data.</text>
</comment>
<feature type="signal peptide" evidence="5">
    <location>
        <begin position="1"/>
        <end position="23"/>
    </location>
</feature>
<proteinExistence type="inferred from homology"/>
<keyword evidence="8" id="KW-1185">Reference proteome</keyword>
<dbReference type="InterPro" id="IPR032675">
    <property type="entry name" value="LRR_dom_sf"/>
</dbReference>
<dbReference type="Gene3D" id="3.40.50.10140">
    <property type="entry name" value="Toll/interleukin-1 receptor homology (TIR) domain"/>
    <property type="match status" value="1"/>
</dbReference>
<evidence type="ECO:0000256" key="2">
    <source>
        <dbReference type="ARBA" id="ARBA00022614"/>
    </source>
</evidence>
<dbReference type="Proteomes" id="UP000835052">
    <property type="component" value="Unassembled WGS sequence"/>
</dbReference>
<dbReference type="SMART" id="SM00369">
    <property type="entry name" value="LRR_TYP"/>
    <property type="match status" value="15"/>
</dbReference>
<dbReference type="InterPro" id="IPR035897">
    <property type="entry name" value="Toll_tir_struct_dom_sf"/>
</dbReference>
<keyword evidence="3" id="KW-0677">Repeat</keyword>
<dbReference type="OrthoDB" id="2015831at2759"/>
<evidence type="ECO:0000313" key="8">
    <source>
        <dbReference type="Proteomes" id="UP000835052"/>
    </source>
</evidence>
<dbReference type="InterPro" id="IPR000157">
    <property type="entry name" value="TIR_dom"/>
</dbReference>
<evidence type="ECO:0000256" key="4">
    <source>
        <dbReference type="SAM" id="Phobius"/>
    </source>
</evidence>